<reference evidence="3 4" key="1">
    <citation type="submission" date="2019-11" db="EMBL/GenBank/DDBJ databases">
        <title>Acidiferrimicrobium australis gen. nov., sp. nov., an acidophilic and obligately heterotrophic, member of the Actinobacteria that catalyses dissimilatory oxido- reduction of iron isolated from metal-rich acidic water in Chile.</title>
        <authorList>
            <person name="Gonzalez D."/>
            <person name="Huber K."/>
            <person name="Hedrich S."/>
            <person name="Rojas-Villalobos C."/>
            <person name="Quatrini R."/>
            <person name="Dinamarca M.A."/>
            <person name="Schwarz A."/>
            <person name="Canales C."/>
            <person name="Nancucheo I."/>
        </authorList>
    </citation>
    <scope>NUCLEOTIDE SEQUENCE [LARGE SCALE GENOMIC DNA]</scope>
    <source>
        <strain evidence="3 4">USS-CCA1</strain>
    </source>
</reference>
<feature type="region of interest" description="Disordered" evidence="1">
    <location>
        <begin position="177"/>
        <end position="202"/>
    </location>
</feature>
<keyword evidence="2" id="KW-0472">Membrane</keyword>
<feature type="transmembrane region" description="Helical" evidence="2">
    <location>
        <begin position="38"/>
        <end position="62"/>
    </location>
</feature>
<proteinExistence type="predicted"/>
<feature type="region of interest" description="Disordered" evidence="1">
    <location>
        <begin position="411"/>
        <end position="431"/>
    </location>
</feature>
<dbReference type="Proteomes" id="UP000437736">
    <property type="component" value="Unassembled WGS sequence"/>
</dbReference>
<dbReference type="InterPro" id="IPR021424">
    <property type="entry name" value="PorA"/>
</dbReference>
<keyword evidence="2" id="KW-1133">Transmembrane helix</keyword>
<feature type="compositionally biased region" description="Polar residues" evidence="1">
    <location>
        <begin position="177"/>
        <end position="190"/>
    </location>
</feature>
<keyword evidence="2" id="KW-0812">Transmembrane</keyword>
<evidence type="ECO:0000313" key="3">
    <source>
        <dbReference type="EMBL" id="MST32829.1"/>
    </source>
</evidence>
<evidence type="ECO:0000313" key="4">
    <source>
        <dbReference type="Proteomes" id="UP000437736"/>
    </source>
</evidence>
<comment type="caution">
    <text evidence="3">The sequence shown here is derived from an EMBL/GenBank/DDBJ whole genome shotgun (WGS) entry which is preliminary data.</text>
</comment>
<feature type="transmembrane region" description="Helical" evidence="2">
    <location>
        <begin position="385"/>
        <end position="404"/>
    </location>
</feature>
<accession>A0ABW9QTS8</accession>
<protein>
    <submittedName>
        <fullName evidence="3">DUF3068 domain-containing protein</fullName>
    </submittedName>
</protein>
<dbReference type="EMBL" id="WJHE01000402">
    <property type="protein sequence ID" value="MST32829.1"/>
    <property type="molecule type" value="Genomic_DNA"/>
</dbReference>
<dbReference type="Pfam" id="PF11271">
    <property type="entry name" value="PorA"/>
    <property type="match status" value="1"/>
</dbReference>
<name>A0ABW9QTS8_9ACTN</name>
<keyword evidence="4" id="KW-1185">Reference proteome</keyword>
<organism evidence="3 4">
    <name type="scientific">Acidiferrimicrobium australe</name>
    <dbReference type="NCBI Taxonomy" id="2664430"/>
    <lineage>
        <taxon>Bacteria</taxon>
        <taxon>Bacillati</taxon>
        <taxon>Actinomycetota</taxon>
        <taxon>Acidimicrobiia</taxon>
        <taxon>Acidimicrobiales</taxon>
        <taxon>Acidimicrobiaceae</taxon>
        <taxon>Acidiferrimicrobium</taxon>
    </lineage>
</organism>
<evidence type="ECO:0000256" key="2">
    <source>
        <dbReference type="SAM" id="Phobius"/>
    </source>
</evidence>
<evidence type="ECO:0000256" key="1">
    <source>
        <dbReference type="SAM" id="MobiDB-lite"/>
    </source>
</evidence>
<sequence>MPPGPGGADLRPWPLSGAVSRLGAHSDRGFPSMRRTRAMIGIGIALVVIAAGVRFIAAPAFIRFPLGIDRHYTYTGDVTTIANPLTLAPVTLPSGAPLTIDRQIKVVSGSYSTAVVQETDTLKFAGRSSTETYQYALDRRSMKMQNGSDTYAFGNPANAMHVNSSYRVNLPLGASSSSTYQGFTPQSDSLSPLRPQGAAHHDPVSDSTVITYAFSTDHPVAPYYLAHLHSMGFPASLSPAAAAADLRAHGVDVGGLLGSLRARLTPGQLATLTAILAKPVPLNYTYFAKGTVGVDPTTGAVVNSTASREGVAVSPNLAAYASLAPILSRLSGLPAVQSFGKALQGFASAPAIPVLTFNYAQTSASARSAASDASSQATMISLLDWWLPIGLAALGVILIIVGWFTRPRKRPQVAAAKPSPTPQPEEPKLPV</sequence>
<gene>
    <name evidence="3" type="ORF">GHK86_08855</name>
</gene>